<evidence type="ECO:0000313" key="2">
    <source>
        <dbReference type="Proteomes" id="UP000327044"/>
    </source>
</evidence>
<dbReference type="InParanoid" id="A0A5N4B176"/>
<protein>
    <submittedName>
        <fullName evidence="1">Uncharacterized protein</fullName>
    </submittedName>
</protein>
<evidence type="ECO:0000313" key="1">
    <source>
        <dbReference type="EMBL" id="KAB0803150.1"/>
    </source>
</evidence>
<reference evidence="1 2" key="1">
    <citation type="journal article" date="2018" name="Elife">
        <title>Firefly genomes illuminate parallel origins of bioluminescence in beetles.</title>
        <authorList>
            <person name="Fallon T.R."/>
            <person name="Lower S.E."/>
            <person name="Chang C.H."/>
            <person name="Bessho-Uehara M."/>
            <person name="Martin G.J."/>
            <person name="Bewick A.J."/>
            <person name="Behringer M."/>
            <person name="Debat H.J."/>
            <person name="Wong I."/>
            <person name="Day J.C."/>
            <person name="Suvorov A."/>
            <person name="Silva C.J."/>
            <person name="Stanger-Hall K.F."/>
            <person name="Hall D.W."/>
            <person name="Schmitz R.J."/>
            <person name="Nelson D.R."/>
            <person name="Lewis S.M."/>
            <person name="Shigenobu S."/>
            <person name="Bybee S.M."/>
            <person name="Larracuente A.M."/>
            <person name="Oba Y."/>
            <person name="Weng J.K."/>
        </authorList>
    </citation>
    <scope>NUCLEOTIDE SEQUENCE [LARGE SCALE GENOMIC DNA]</scope>
    <source>
        <strain evidence="1">1611_PpyrPB1</strain>
        <tissue evidence="1">Whole body</tissue>
    </source>
</reference>
<keyword evidence="2" id="KW-1185">Reference proteome</keyword>
<sequence length="396" mass="45194">MYKTYLLFFDGSEICSNCPFDLVKEETGVNPAIRIELASMVTCIIYIFNVGGKKLKNGGFFNLQIIKKSNEEFCRINKSAFTIPSTTTKSIYSPLQERSRINMVLRAGLLTAKSRVAPLKQTTLPRLELCGALLAVQLTERVKTDMDLKIDNVYYWTDSEGPQIGGKQLESCTLWWSGPIWLREEINFQTIRRNGTIDNIPEQRVIIHLATYDNFIAFERFSSITRLQRSFSYVLRFIFNLKAKFKNLPKATGPLTEAFPQAYDQLLTKGHLHKKSQLLSLSPFTDKNKIIRGGGRIQMSNCDHDKKHSIILPQKHKITILLLQQLHVKLLHCGPTMLLASIREQFWPLGGRNLCRSVMHKCVKCFTANPLNLANNIMANLPSYRITQYLPFVNSG</sequence>
<comment type="caution">
    <text evidence="1">The sequence shown here is derived from an EMBL/GenBank/DDBJ whole genome shotgun (WGS) entry which is preliminary data.</text>
</comment>
<dbReference type="Proteomes" id="UP000327044">
    <property type="component" value="Unassembled WGS sequence"/>
</dbReference>
<dbReference type="InterPro" id="IPR008042">
    <property type="entry name" value="Retrotrans_Pao"/>
</dbReference>
<organism evidence="1 2">
    <name type="scientific">Photinus pyralis</name>
    <name type="common">Common eastern firefly</name>
    <name type="synonym">Lampyris pyralis</name>
    <dbReference type="NCBI Taxonomy" id="7054"/>
    <lineage>
        <taxon>Eukaryota</taxon>
        <taxon>Metazoa</taxon>
        <taxon>Ecdysozoa</taxon>
        <taxon>Arthropoda</taxon>
        <taxon>Hexapoda</taxon>
        <taxon>Insecta</taxon>
        <taxon>Pterygota</taxon>
        <taxon>Neoptera</taxon>
        <taxon>Endopterygota</taxon>
        <taxon>Coleoptera</taxon>
        <taxon>Polyphaga</taxon>
        <taxon>Elateriformia</taxon>
        <taxon>Elateroidea</taxon>
        <taxon>Lampyridae</taxon>
        <taxon>Lampyrinae</taxon>
        <taxon>Photinus</taxon>
    </lineage>
</organism>
<proteinExistence type="predicted"/>
<dbReference type="EMBL" id="VVIM01000001">
    <property type="protein sequence ID" value="KAB0803150.1"/>
    <property type="molecule type" value="Genomic_DNA"/>
</dbReference>
<dbReference type="PANTHER" id="PTHR47331">
    <property type="entry name" value="PHD-TYPE DOMAIN-CONTAINING PROTEIN"/>
    <property type="match status" value="1"/>
</dbReference>
<dbReference type="Pfam" id="PF05380">
    <property type="entry name" value="Peptidase_A17"/>
    <property type="match status" value="1"/>
</dbReference>
<gene>
    <name evidence="1" type="ORF">PPYR_00120</name>
</gene>
<dbReference type="AlphaFoldDB" id="A0A5N4B176"/>
<accession>A0A5N4B176</accession>
<dbReference type="Gene3D" id="1.10.340.70">
    <property type="match status" value="1"/>
</dbReference>
<name>A0A5N4B176_PHOPY</name>
<dbReference type="PANTHER" id="PTHR47331:SF2">
    <property type="match status" value="1"/>
</dbReference>